<keyword evidence="1" id="KW-0472">Membrane</keyword>
<proteinExistence type="predicted"/>
<evidence type="ECO:0000313" key="4">
    <source>
        <dbReference type="Proteomes" id="UP000248961"/>
    </source>
</evidence>
<keyword evidence="1" id="KW-0812">Transmembrane</keyword>
<sequence>MSFSLLLLLPLPFSPHKAKPTPTLGGLGAWLAGLFWLVYSCLVWLLFFLLLTSLHTNSHLHLRTDTHSHTLVVSFSLPHCQKPEFPLPPLFLLSSPPPLPLAHLSTPSPLPPPTTIVLLYPDRPPLLDVHPSSLPCFRPLFFPV</sequence>
<keyword evidence="1" id="KW-1133">Transmembrane helix</keyword>
<dbReference type="RefSeq" id="XP_025551849.1">
    <property type="nucleotide sequence ID" value="XM_025700881.1"/>
</dbReference>
<gene>
    <name evidence="3" type="ORF">BO97DRAFT_52415</name>
</gene>
<name>A0A395HZ00_ASPHC</name>
<dbReference type="GeneID" id="37205170"/>
<feature type="transmembrane region" description="Helical" evidence="1">
    <location>
        <begin position="28"/>
        <end position="51"/>
    </location>
</feature>
<dbReference type="EMBL" id="KZ824282">
    <property type="protein sequence ID" value="RAL12695.1"/>
    <property type="molecule type" value="Genomic_DNA"/>
</dbReference>
<dbReference type="VEuPathDB" id="FungiDB:BO97DRAFT_52415"/>
<dbReference type="AlphaFoldDB" id="A0A395HZ00"/>
<evidence type="ECO:0000313" key="3">
    <source>
        <dbReference type="EMBL" id="RAL12695.1"/>
    </source>
</evidence>
<accession>A0A395HZ00</accession>
<evidence type="ECO:0000256" key="1">
    <source>
        <dbReference type="SAM" id="Phobius"/>
    </source>
</evidence>
<protein>
    <submittedName>
        <fullName evidence="3">Uncharacterized protein</fullName>
    </submittedName>
</protein>
<reference evidence="3 4" key="1">
    <citation type="submission" date="2018-02" db="EMBL/GenBank/DDBJ databases">
        <title>The genomes of Aspergillus section Nigri reveals drivers in fungal speciation.</title>
        <authorList>
            <consortium name="DOE Joint Genome Institute"/>
            <person name="Vesth T.C."/>
            <person name="Nybo J."/>
            <person name="Theobald S."/>
            <person name="Brandl J."/>
            <person name="Frisvad J.C."/>
            <person name="Nielsen K.F."/>
            <person name="Lyhne E.K."/>
            <person name="Kogle M.E."/>
            <person name="Kuo A."/>
            <person name="Riley R."/>
            <person name="Clum A."/>
            <person name="Nolan M."/>
            <person name="Lipzen A."/>
            <person name="Salamov A."/>
            <person name="Henrissat B."/>
            <person name="Wiebenga A."/>
            <person name="De vries R.P."/>
            <person name="Grigoriev I.V."/>
            <person name="Mortensen U.H."/>
            <person name="Andersen M.R."/>
            <person name="Baker S.E."/>
        </authorList>
    </citation>
    <scope>NUCLEOTIDE SEQUENCE [LARGE SCALE GENOMIC DNA]</scope>
    <source>
        <strain evidence="3 4">CBS 101889</strain>
    </source>
</reference>
<feature type="signal peptide" evidence="2">
    <location>
        <begin position="1"/>
        <end position="18"/>
    </location>
</feature>
<evidence type="ECO:0000256" key="2">
    <source>
        <dbReference type="SAM" id="SignalP"/>
    </source>
</evidence>
<keyword evidence="4" id="KW-1185">Reference proteome</keyword>
<dbReference type="Proteomes" id="UP000248961">
    <property type="component" value="Unassembled WGS sequence"/>
</dbReference>
<organism evidence="3 4">
    <name type="scientific">Aspergillus homomorphus (strain CBS 101889)</name>
    <dbReference type="NCBI Taxonomy" id="1450537"/>
    <lineage>
        <taxon>Eukaryota</taxon>
        <taxon>Fungi</taxon>
        <taxon>Dikarya</taxon>
        <taxon>Ascomycota</taxon>
        <taxon>Pezizomycotina</taxon>
        <taxon>Eurotiomycetes</taxon>
        <taxon>Eurotiomycetidae</taxon>
        <taxon>Eurotiales</taxon>
        <taxon>Aspergillaceae</taxon>
        <taxon>Aspergillus</taxon>
        <taxon>Aspergillus subgen. Circumdati</taxon>
    </lineage>
</organism>
<keyword evidence="2" id="KW-0732">Signal</keyword>
<feature type="chain" id="PRO_5017215536" evidence="2">
    <location>
        <begin position="19"/>
        <end position="144"/>
    </location>
</feature>